<feature type="transmembrane region" description="Helical" evidence="1">
    <location>
        <begin position="310"/>
        <end position="327"/>
    </location>
</feature>
<sequence length="517" mass="53804">MKQTIRRTVLVTRLHLHRSWRRLRDRPRLLLFQATLLVGGWVYIVLVGSQVPGLEASGEGVGDIDPTQVRELTRGTVAALWLFLAGLAASGTPTHASSVAGGSFLLRSADIRPTLWGTVLAEYARRLALFGLFAVATAVALLWGLGLPTRSPLVLLALVLLFFTAELAGMAARLGFAATGYRPSSAGRVVAGGVALVVFSFALGYPATSLSVLSQLPVANFAEAFLVRVPGVSPDRAALRVTVLASLVVVPLLGLLTERLARRTWFSGRQRETPGVDRTRMGAWLGSLGIEGPARAVAWRVWLQTRRQPITAGLVGAPLLVVGLGVVDPQGVDLPLFPLTMGLYAVWMTGFVLALNPLSSEDGTLPHLLTAEGDEIVTGYTLIAAAVGLPVAVATVVAAGLLIGPVELLPAALVVSVAVFLGAVPAGLAMGLVLPRVEAVPFDSDGPITPSKFAMAGHTVVIVTLAAPAALGVLAADELGVAPLAVVGIVATILASLGVGRVGQQIAAKRFDQLTVE</sequence>
<keyword evidence="3" id="KW-1185">Reference proteome</keyword>
<feature type="transmembrane region" description="Helical" evidence="1">
    <location>
        <begin position="481"/>
        <end position="500"/>
    </location>
</feature>
<dbReference type="RefSeq" id="WP_092698531.1">
    <property type="nucleotide sequence ID" value="NZ_FNFC01000001.1"/>
</dbReference>
<feature type="transmembrane region" description="Helical" evidence="1">
    <location>
        <begin position="153"/>
        <end position="176"/>
    </location>
</feature>
<feature type="transmembrane region" description="Helical" evidence="1">
    <location>
        <begin position="80"/>
        <end position="106"/>
    </location>
</feature>
<organism evidence="2 3">
    <name type="scientific">Halovenus aranensis</name>
    <dbReference type="NCBI Taxonomy" id="890420"/>
    <lineage>
        <taxon>Archaea</taxon>
        <taxon>Methanobacteriati</taxon>
        <taxon>Methanobacteriota</taxon>
        <taxon>Stenosarchaea group</taxon>
        <taxon>Halobacteria</taxon>
        <taxon>Halobacteriales</taxon>
        <taxon>Haloarculaceae</taxon>
        <taxon>Halovenus</taxon>
    </lineage>
</organism>
<evidence type="ECO:0000313" key="2">
    <source>
        <dbReference type="EMBL" id="SDJ22446.1"/>
    </source>
</evidence>
<feature type="transmembrane region" description="Helical" evidence="1">
    <location>
        <begin position="339"/>
        <end position="358"/>
    </location>
</feature>
<feature type="transmembrane region" description="Helical" evidence="1">
    <location>
        <begin position="237"/>
        <end position="256"/>
    </location>
</feature>
<feature type="transmembrane region" description="Helical" evidence="1">
    <location>
        <begin position="409"/>
        <end position="434"/>
    </location>
</feature>
<protein>
    <recommendedName>
        <fullName evidence="4">ABC-2 type transport system permease protein</fullName>
    </recommendedName>
</protein>
<name>A0A1G8RZR3_9EURY</name>
<proteinExistence type="predicted"/>
<dbReference type="EMBL" id="FNFC01000001">
    <property type="protein sequence ID" value="SDJ22446.1"/>
    <property type="molecule type" value="Genomic_DNA"/>
</dbReference>
<feature type="transmembrane region" description="Helical" evidence="1">
    <location>
        <begin position="127"/>
        <end position="147"/>
    </location>
</feature>
<keyword evidence="1" id="KW-0472">Membrane</keyword>
<keyword evidence="1" id="KW-0812">Transmembrane</keyword>
<feature type="transmembrane region" description="Helical" evidence="1">
    <location>
        <begin position="188"/>
        <end position="207"/>
    </location>
</feature>
<accession>A0A1G8RZR3</accession>
<evidence type="ECO:0008006" key="4">
    <source>
        <dbReference type="Google" id="ProtNLM"/>
    </source>
</evidence>
<evidence type="ECO:0000313" key="3">
    <source>
        <dbReference type="Proteomes" id="UP000198856"/>
    </source>
</evidence>
<gene>
    <name evidence="2" type="ORF">SAMN05216226_101210</name>
</gene>
<feature type="transmembrane region" description="Helical" evidence="1">
    <location>
        <begin position="29"/>
        <end position="48"/>
    </location>
</feature>
<reference evidence="2 3" key="1">
    <citation type="submission" date="2016-10" db="EMBL/GenBank/DDBJ databases">
        <authorList>
            <person name="de Groot N.N."/>
        </authorList>
    </citation>
    <scope>NUCLEOTIDE SEQUENCE [LARGE SCALE GENOMIC DNA]</scope>
    <source>
        <strain evidence="2 3">IBRC-M10015</strain>
    </source>
</reference>
<keyword evidence="1" id="KW-1133">Transmembrane helix</keyword>
<feature type="transmembrane region" description="Helical" evidence="1">
    <location>
        <begin position="455"/>
        <end position="475"/>
    </location>
</feature>
<dbReference type="AlphaFoldDB" id="A0A1G8RZR3"/>
<dbReference type="Proteomes" id="UP000198856">
    <property type="component" value="Unassembled WGS sequence"/>
</dbReference>
<evidence type="ECO:0000256" key="1">
    <source>
        <dbReference type="SAM" id="Phobius"/>
    </source>
</evidence>
<feature type="transmembrane region" description="Helical" evidence="1">
    <location>
        <begin position="379"/>
        <end position="403"/>
    </location>
</feature>
<dbReference type="STRING" id="890420.SAMN05216226_101210"/>